<dbReference type="SUPFAM" id="SSF52317">
    <property type="entry name" value="Class I glutamine amidotransferase-like"/>
    <property type="match status" value="1"/>
</dbReference>
<dbReference type="OrthoDB" id="543156at2759"/>
<gene>
    <name evidence="2" type="ORF">H0H81_007391</name>
</gene>
<name>A0A9P7FR36_9AGAR</name>
<dbReference type="PANTHER" id="PTHR43130:SF15">
    <property type="entry name" value="THIJ_PFPI FAMILY PROTEIN (AFU_ORTHOLOGUE AFUA_5G14240)"/>
    <property type="match status" value="1"/>
</dbReference>
<evidence type="ECO:0000313" key="3">
    <source>
        <dbReference type="Proteomes" id="UP000717328"/>
    </source>
</evidence>
<dbReference type="EMBL" id="JABCKI010005911">
    <property type="protein sequence ID" value="KAG5636623.1"/>
    <property type="molecule type" value="Genomic_DNA"/>
</dbReference>
<dbReference type="PANTHER" id="PTHR43130">
    <property type="entry name" value="ARAC-FAMILY TRANSCRIPTIONAL REGULATOR"/>
    <property type="match status" value="1"/>
</dbReference>
<dbReference type="InterPro" id="IPR052158">
    <property type="entry name" value="INH-QAR"/>
</dbReference>
<keyword evidence="3" id="KW-1185">Reference proteome</keyword>
<proteinExistence type="predicted"/>
<reference evidence="2" key="1">
    <citation type="submission" date="2021-02" db="EMBL/GenBank/DDBJ databases">
        <authorList>
            <person name="Nieuwenhuis M."/>
            <person name="Van De Peppel L.J.J."/>
        </authorList>
    </citation>
    <scope>NUCLEOTIDE SEQUENCE</scope>
    <source>
        <strain evidence="2">D49</strain>
    </source>
</reference>
<reference evidence="2" key="2">
    <citation type="submission" date="2021-10" db="EMBL/GenBank/DDBJ databases">
        <title>Phylogenomics reveals ancestral predisposition of the termite-cultivated fungus Termitomyces towards a domesticated lifestyle.</title>
        <authorList>
            <person name="Auxier B."/>
            <person name="Grum-Grzhimaylo A."/>
            <person name="Cardenas M.E."/>
            <person name="Lodge J.D."/>
            <person name="Laessoe T."/>
            <person name="Pedersen O."/>
            <person name="Smith M.E."/>
            <person name="Kuyper T.W."/>
            <person name="Franco-Molano E.A."/>
            <person name="Baroni T.J."/>
            <person name="Aanen D.K."/>
        </authorList>
    </citation>
    <scope>NUCLEOTIDE SEQUENCE</scope>
    <source>
        <strain evidence="2">D49</strain>
    </source>
</reference>
<evidence type="ECO:0000313" key="2">
    <source>
        <dbReference type="EMBL" id="KAG5636623.1"/>
    </source>
</evidence>
<accession>A0A9P7FR36</accession>
<evidence type="ECO:0000259" key="1">
    <source>
        <dbReference type="Pfam" id="PF01965"/>
    </source>
</evidence>
<protein>
    <recommendedName>
        <fullName evidence="1">DJ-1/PfpI domain-containing protein</fullName>
    </recommendedName>
</protein>
<dbReference type="Pfam" id="PF01965">
    <property type="entry name" value="DJ-1_PfpI"/>
    <property type="match status" value="1"/>
</dbReference>
<organism evidence="2 3">
    <name type="scientific">Sphagnurus paluster</name>
    <dbReference type="NCBI Taxonomy" id="117069"/>
    <lineage>
        <taxon>Eukaryota</taxon>
        <taxon>Fungi</taxon>
        <taxon>Dikarya</taxon>
        <taxon>Basidiomycota</taxon>
        <taxon>Agaricomycotina</taxon>
        <taxon>Agaricomycetes</taxon>
        <taxon>Agaricomycetidae</taxon>
        <taxon>Agaricales</taxon>
        <taxon>Tricholomatineae</taxon>
        <taxon>Lyophyllaceae</taxon>
        <taxon>Sphagnurus</taxon>
    </lineage>
</organism>
<dbReference type="InterPro" id="IPR029062">
    <property type="entry name" value="Class_I_gatase-like"/>
</dbReference>
<dbReference type="InterPro" id="IPR002818">
    <property type="entry name" value="DJ-1/PfpI"/>
</dbReference>
<dbReference type="Gene3D" id="3.40.50.880">
    <property type="match status" value="1"/>
</dbReference>
<dbReference type="AlphaFoldDB" id="A0A9P7FR36"/>
<feature type="domain" description="DJ-1/PfpI" evidence="1">
    <location>
        <begin position="15"/>
        <end position="190"/>
    </location>
</feature>
<dbReference type="Proteomes" id="UP000717328">
    <property type="component" value="Unassembled WGS sequence"/>
</dbReference>
<comment type="caution">
    <text evidence="2">The sequence shown here is derived from an EMBL/GenBank/DDBJ whole genome shotgun (WGS) entry which is preliminary data.</text>
</comment>
<dbReference type="CDD" id="cd03139">
    <property type="entry name" value="GATase1_PfpI_2"/>
    <property type="match status" value="1"/>
</dbReference>
<sequence>MSRLNLDERPVSFGVLVFPGFQALDVFGPLDAFNTLFFAFGAPLKLSIIAESLDPVSTRPRTAPPGASDFDESIVPTHTYDTAPPLDVLIVPGGRGTRDAVTVQRAIEFVGEIYPKLRYLITVCTGAGIAARAGVLDGRRATTNKKSWAGTIALRTQVHWVAHARWVVDGNIWSSSGVSAGLDVTFAFIAEVWGNQTAVDLANVLEYERHTNSSWDPFAELYGLVDPVPVTL</sequence>